<evidence type="ECO:0000313" key="10">
    <source>
        <dbReference type="EMBL" id="GIJ48743.1"/>
    </source>
</evidence>
<dbReference type="AlphaFoldDB" id="A0A8J3YS54"/>
<evidence type="ECO:0000256" key="2">
    <source>
        <dbReference type="ARBA" id="ARBA00022475"/>
    </source>
</evidence>
<dbReference type="RefSeq" id="WP_203902222.1">
    <property type="nucleotide sequence ID" value="NZ_BOPF01000022.1"/>
</dbReference>
<evidence type="ECO:0000259" key="9">
    <source>
        <dbReference type="PROSITE" id="PS50263"/>
    </source>
</evidence>
<reference evidence="10" key="1">
    <citation type="submission" date="2021-01" db="EMBL/GenBank/DDBJ databases">
        <title>Whole genome shotgun sequence of Virgisporangium aliadipatigenens NBRC 105644.</title>
        <authorList>
            <person name="Komaki H."/>
            <person name="Tamura T."/>
        </authorList>
    </citation>
    <scope>NUCLEOTIDE SEQUENCE</scope>
    <source>
        <strain evidence="10">NBRC 105644</strain>
    </source>
</reference>
<dbReference type="EMBL" id="BOPF01000022">
    <property type="protein sequence ID" value="GIJ48743.1"/>
    <property type="molecule type" value="Genomic_DNA"/>
</dbReference>
<feature type="transmembrane region" description="Helical" evidence="8">
    <location>
        <begin position="187"/>
        <end position="208"/>
    </location>
</feature>
<evidence type="ECO:0000256" key="6">
    <source>
        <dbReference type="ARBA" id="ARBA00023136"/>
    </source>
</evidence>
<dbReference type="InterPro" id="IPR003010">
    <property type="entry name" value="C-N_Hydrolase"/>
</dbReference>
<dbReference type="GO" id="GO:0005886">
    <property type="term" value="C:plasma membrane"/>
    <property type="evidence" value="ECO:0007669"/>
    <property type="project" value="UniProtKB-SubCell"/>
</dbReference>
<evidence type="ECO:0000256" key="1">
    <source>
        <dbReference type="ARBA" id="ARBA00004651"/>
    </source>
</evidence>
<feature type="transmembrane region" description="Helical" evidence="8">
    <location>
        <begin position="26"/>
        <end position="44"/>
    </location>
</feature>
<feature type="transmembrane region" description="Helical" evidence="8">
    <location>
        <begin position="118"/>
        <end position="141"/>
    </location>
</feature>
<protein>
    <submittedName>
        <fullName evidence="10">Apolipoprotein N-acyltransferase</fullName>
    </submittedName>
</protein>
<evidence type="ECO:0000256" key="3">
    <source>
        <dbReference type="ARBA" id="ARBA00022679"/>
    </source>
</evidence>
<feature type="transmembrane region" description="Helical" evidence="8">
    <location>
        <begin position="83"/>
        <end position="106"/>
    </location>
</feature>
<keyword evidence="11" id="KW-1185">Reference proteome</keyword>
<dbReference type="Gene3D" id="3.60.110.10">
    <property type="entry name" value="Carbon-nitrogen hydrolase"/>
    <property type="match status" value="1"/>
</dbReference>
<dbReference type="PANTHER" id="PTHR38686:SF1">
    <property type="entry name" value="APOLIPOPROTEIN N-ACYLTRANSFERASE"/>
    <property type="match status" value="1"/>
</dbReference>
<keyword evidence="5 8" id="KW-1133">Transmembrane helix</keyword>
<dbReference type="Pfam" id="PF20154">
    <property type="entry name" value="LNT_N"/>
    <property type="match status" value="1"/>
</dbReference>
<feature type="transmembrane region" description="Helical" evidence="8">
    <location>
        <begin position="153"/>
        <end position="175"/>
    </location>
</feature>
<accession>A0A8J3YS54</accession>
<keyword evidence="6 8" id="KW-0472">Membrane</keyword>
<feature type="transmembrane region" description="Helical" evidence="8">
    <location>
        <begin position="51"/>
        <end position="71"/>
    </location>
</feature>
<dbReference type="SUPFAM" id="SSF56317">
    <property type="entry name" value="Carbon-nitrogen hydrolase"/>
    <property type="match status" value="1"/>
</dbReference>
<sequence length="465" mass="48853">MIRGTGPRAVVAAAASAILFRYGTGLAPLWWCAWLAPLPVLLLASRTRARVAVAAAFVAWLVGESGLWSYYTGSDGLAQPIPLVAGVFVALAALFAGVVAGFGYLVPRNAAAAALFPPAAWVLVEYALSVATPNGLFWSLAYTQVDALPVVQLAAITGPWGLTFAVLGLPSAVAAASAAPRPSRIRLAAAALCCLAFIWGNGLTRLAAAAEPASGHTVGVVALAQPADPVALSTEEGRRLLDGYVARVRAVGARTVVLPEKVFAADESTLPLLDEAFRTVARESTVDIVVGLTLTRAGTTHNVALVYPRGGAAASEYRKAHLVPTLEDAMTAGRDRTLVAGDDGRRGIAVCKDLDYPELVRAYRADGARLMLVPAWDFDRDAWLHSRMAILRGVENGLPIARAARSGTLTVTDAYGRVLAEDRASAVAPVPPAAGRTVYSVLGEWFVWLCLPLLALGWLRRPGRP</sequence>
<dbReference type="InterPro" id="IPR004563">
    <property type="entry name" value="Apolipo_AcylTrfase"/>
</dbReference>
<dbReference type="PANTHER" id="PTHR38686">
    <property type="entry name" value="APOLIPOPROTEIN N-ACYLTRANSFERASE"/>
    <property type="match status" value="1"/>
</dbReference>
<feature type="domain" description="CN hydrolase" evidence="9">
    <location>
        <begin position="219"/>
        <end position="443"/>
    </location>
</feature>
<dbReference type="InterPro" id="IPR045378">
    <property type="entry name" value="LNT_N"/>
</dbReference>
<dbReference type="Proteomes" id="UP000619260">
    <property type="component" value="Unassembled WGS sequence"/>
</dbReference>
<dbReference type="GO" id="GO:0042158">
    <property type="term" value="P:lipoprotein biosynthetic process"/>
    <property type="evidence" value="ECO:0007669"/>
    <property type="project" value="InterPro"/>
</dbReference>
<organism evidence="10 11">
    <name type="scientific">Virgisporangium aliadipatigenens</name>
    <dbReference type="NCBI Taxonomy" id="741659"/>
    <lineage>
        <taxon>Bacteria</taxon>
        <taxon>Bacillati</taxon>
        <taxon>Actinomycetota</taxon>
        <taxon>Actinomycetes</taxon>
        <taxon>Micromonosporales</taxon>
        <taxon>Micromonosporaceae</taxon>
        <taxon>Virgisporangium</taxon>
    </lineage>
</organism>
<gene>
    <name evidence="10" type="primary">lnt_2</name>
    <name evidence="10" type="ORF">Val02_56290</name>
</gene>
<keyword evidence="4 8" id="KW-0812">Transmembrane</keyword>
<comment type="caution">
    <text evidence="10">The sequence shown here is derived from an EMBL/GenBank/DDBJ whole genome shotgun (WGS) entry which is preliminary data.</text>
</comment>
<keyword evidence="3" id="KW-0808">Transferase</keyword>
<dbReference type="PROSITE" id="PS50263">
    <property type="entry name" value="CN_HYDROLASE"/>
    <property type="match status" value="1"/>
</dbReference>
<evidence type="ECO:0000313" key="11">
    <source>
        <dbReference type="Proteomes" id="UP000619260"/>
    </source>
</evidence>
<name>A0A8J3YS54_9ACTN</name>
<evidence type="ECO:0000256" key="8">
    <source>
        <dbReference type="SAM" id="Phobius"/>
    </source>
</evidence>
<evidence type="ECO:0000256" key="4">
    <source>
        <dbReference type="ARBA" id="ARBA00022692"/>
    </source>
</evidence>
<keyword evidence="2" id="KW-1003">Cell membrane</keyword>
<evidence type="ECO:0000256" key="5">
    <source>
        <dbReference type="ARBA" id="ARBA00022989"/>
    </source>
</evidence>
<keyword evidence="7" id="KW-0012">Acyltransferase</keyword>
<dbReference type="GO" id="GO:0016410">
    <property type="term" value="F:N-acyltransferase activity"/>
    <property type="evidence" value="ECO:0007669"/>
    <property type="project" value="InterPro"/>
</dbReference>
<evidence type="ECO:0000256" key="7">
    <source>
        <dbReference type="ARBA" id="ARBA00023315"/>
    </source>
</evidence>
<comment type="subcellular location">
    <subcellularLocation>
        <location evidence="1">Cell membrane</location>
        <topology evidence="1">Multi-pass membrane protein</topology>
    </subcellularLocation>
</comment>
<proteinExistence type="predicted"/>
<dbReference type="Pfam" id="PF00795">
    <property type="entry name" value="CN_hydrolase"/>
    <property type="match status" value="1"/>
</dbReference>
<dbReference type="InterPro" id="IPR036526">
    <property type="entry name" value="C-N_Hydrolase_sf"/>
</dbReference>